<evidence type="ECO:0000256" key="5">
    <source>
        <dbReference type="ARBA" id="ARBA00022753"/>
    </source>
</evidence>
<keyword evidence="13" id="KW-1185">Reference proteome</keyword>
<sequence length="179" mass="20025">MALTVETSNNEGESPLSPPYWHSRLRTASSLSSNSAARQKRMSGSIHLEDHTEESSATYNAVWARAVTVDDFTVVGAGVGPALGSYVVWNCTIETLNGSTMRIRKRYSEFDKLRKNLVKTFPSCGASLPELPRKSFTHRFQPKFLEQRKDGLAYFLNCVLLNPEFSSSPVLKEFLFAQI</sequence>
<dbReference type="PANTHER" id="PTHR10555">
    <property type="entry name" value="SORTING NEXIN"/>
    <property type="match status" value="1"/>
</dbReference>
<dbReference type="PROSITE" id="PS50195">
    <property type="entry name" value="PX"/>
    <property type="match status" value="1"/>
</dbReference>
<dbReference type="Proteomes" id="UP000316270">
    <property type="component" value="Chromosome 8"/>
</dbReference>
<dbReference type="GO" id="GO:0032266">
    <property type="term" value="F:phosphatidylinositol-3-phosphate binding"/>
    <property type="evidence" value="ECO:0007669"/>
    <property type="project" value="InterPro"/>
</dbReference>
<evidence type="ECO:0000256" key="2">
    <source>
        <dbReference type="ARBA" id="ARBA00004177"/>
    </source>
</evidence>
<evidence type="ECO:0000256" key="1">
    <source>
        <dbReference type="ARBA" id="ARBA00004148"/>
    </source>
</evidence>
<accession>A0A517LBF2</accession>
<reference evidence="12 13" key="1">
    <citation type="submission" date="2019-07" db="EMBL/GenBank/DDBJ databases">
        <title>Finished genome of Venturia effusa.</title>
        <authorList>
            <person name="Young C.A."/>
            <person name="Cox M.P."/>
            <person name="Ganley A.R.D."/>
            <person name="David W.J."/>
        </authorList>
    </citation>
    <scope>NUCLEOTIDE SEQUENCE [LARGE SCALE GENOMIC DNA]</scope>
    <source>
        <strain evidence="13">albino</strain>
    </source>
</reference>
<comment type="function">
    <text evidence="7">Recruits the lipid transfer protein VPS13 to endosomal and vacuolar membranes.</text>
</comment>
<dbReference type="InterPro" id="IPR001683">
    <property type="entry name" value="PX_dom"/>
</dbReference>
<dbReference type="Gene3D" id="3.30.1520.10">
    <property type="entry name" value="Phox-like domain"/>
    <property type="match status" value="1"/>
</dbReference>
<evidence type="ECO:0000259" key="11">
    <source>
        <dbReference type="PROSITE" id="PS50195"/>
    </source>
</evidence>
<evidence type="ECO:0000313" key="12">
    <source>
        <dbReference type="EMBL" id="QDS72965.1"/>
    </source>
</evidence>
<evidence type="ECO:0000256" key="3">
    <source>
        <dbReference type="ARBA" id="ARBA00007426"/>
    </source>
</evidence>
<dbReference type="EMBL" id="CP042192">
    <property type="protein sequence ID" value="QDS72965.1"/>
    <property type="molecule type" value="Genomic_DNA"/>
</dbReference>
<feature type="domain" description="PX" evidence="11">
    <location>
        <begin position="67"/>
        <end position="179"/>
    </location>
</feature>
<dbReference type="GO" id="GO:0010008">
    <property type="term" value="C:endosome membrane"/>
    <property type="evidence" value="ECO:0007669"/>
    <property type="project" value="UniProtKB-SubCell"/>
</dbReference>
<dbReference type="SMART" id="SM00312">
    <property type="entry name" value="PX"/>
    <property type="match status" value="1"/>
</dbReference>
<comment type="similarity">
    <text evidence="3">Belongs to the YPT35 family.</text>
</comment>
<evidence type="ECO:0000256" key="8">
    <source>
        <dbReference type="ARBA" id="ARBA00033774"/>
    </source>
</evidence>
<evidence type="ECO:0000256" key="4">
    <source>
        <dbReference type="ARBA" id="ARBA00022554"/>
    </source>
</evidence>
<organism evidence="12 13">
    <name type="scientific">Venturia effusa</name>
    <dbReference type="NCBI Taxonomy" id="50376"/>
    <lineage>
        <taxon>Eukaryota</taxon>
        <taxon>Fungi</taxon>
        <taxon>Dikarya</taxon>
        <taxon>Ascomycota</taxon>
        <taxon>Pezizomycotina</taxon>
        <taxon>Dothideomycetes</taxon>
        <taxon>Pleosporomycetidae</taxon>
        <taxon>Venturiales</taxon>
        <taxon>Venturiaceae</taxon>
        <taxon>Venturia</taxon>
    </lineage>
</organism>
<dbReference type="Pfam" id="PF00787">
    <property type="entry name" value="PX"/>
    <property type="match status" value="1"/>
</dbReference>
<dbReference type="STRING" id="50376.A0A517LBF2"/>
<dbReference type="CDD" id="cd07280">
    <property type="entry name" value="PX_YPT35"/>
    <property type="match status" value="1"/>
</dbReference>
<evidence type="ECO:0000256" key="9">
    <source>
        <dbReference type="ARBA" id="ARBA00033785"/>
    </source>
</evidence>
<dbReference type="SUPFAM" id="SSF64268">
    <property type="entry name" value="PX domain"/>
    <property type="match status" value="1"/>
</dbReference>
<evidence type="ECO:0000256" key="6">
    <source>
        <dbReference type="ARBA" id="ARBA00023136"/>
    </source>
</evidence>
<name>A0A517LBF2_9PEZI</name>
<feature type="region of interest" description="Disordered" evidence="10">
    <location>
        <begin position="1"/>
        <end position="21"/>
    </location>
</feature>
<keyword evidence="6" id="KW-0472">Membrane</keyword>
<feature type="region of interest" description="Disordered" evidence="10">
    <location>
        <begin position="31"/>
        <end position="50"/>
    </location>
</feature>
<evidence type="ECO:0000313" key="13">
    <source>
        <dbReference type="Proteomes" id="UP000316270"/>
    </source>
</evidence>
<gene>
    <name evidence="12" type="ORF">FKW77_008615</name>
</gene>
<dbReference type="PANTHER" id="PTHR10555:SF170">
    <property type="entry name" value="FI18122P1"/>
    <property type="match status" value="1"/>
</dbReference>
<comment type="subcellular location">
    <subcellularLocation>
        <location evidence="2">Endosome</location>
    </subcellularLocation>
    <subcellularLocation>
        <location evidence="1">Vacuole membrane</location>
        <topology evidence="1">Peripheral membrane protein</topology>
    </subcellularLocation>
</comment>
<feature type="compositionally biased region" description="Polar residues" evidence="10">
    <location>
        <begin position="1"/>
        <end position="12"/>
    </location>
</feature>
<proteinExistence type="inferred from homology"/>
<evidence type="ECO:0000256" key="10">
    <source>
        <dbReference type="SAM" id="MobiDB-lite"/>
    </source>
</evidence>
<dbReference type="InterPro" id="IPR037917">
    <property type="entry name" value="Ypt35_PX"/>
</dbReference>
<dbReference type="InterPro" id="IPR036871">
    <property type="entry name" value="PX_dom_sf"/>
</dbReference>
<dbReference type="OrthoDB" id="10254720at2759"/>
<protein>
    <recommendedName>
        <fullName evidence="8">Endosomal/vacuolar adapter protein YPT35</fullName>
    </recommendedName>
    <alternativeName>
        <fullName evidence="9">PX domain-containing protein YPT35</fullName>
    </alternativeName>
</protein>
<dbReference type="GO" id="GO:0005774">
    <property type="term" value="C:vacuolar membrane"/>
    <property type="evidence" value="ECO:0007669"/>
    <property type="project" value="UniProtKB-SubCell"/>
</dbReference>
<keyword evidence="5" id="KW-0967">Endosome</keyword>
<evidence type="ECO:0000256" key="7">
    <source>
        <dbReference type="ARBA" id="ARBA00033728"/>
    </source>
</evidence>
<dbReference type="AlphaFoldDB" id="A0A517LBF2"/>
<keyword evidence="4" id="KW-0926">Vacuole</keyword>